<dbReference type="PROSITE" id="PS50828">
    <property type="entry name" value="SMR"/>
    <property type="match status" value="1"/>
</dbReference>
<protein>
    <recommendedName>
        <fullName evidence="2">Smr domain-containing protein</fullName>
    </recommendedName>
</protein>
<dbReference type="InterPro" id="IPR002625">
    <property type="entry name" value="Smr_dom"/>
</dbReference>
<dbReference type="PATRIC" id="fig|1254432.3.peg.2163"/>
<dbReference type="InterPro" id="IPR036063">
    <property type="entry name" value="Smr_dom_sf"/>
</dbReference>
<dbReference type="Gene3D" id="3.30.1370.110">
    <property type="match status" value="1"/>
</dbReference>
<dbReference type="SUPFAM" id="SSF160443">
    <property type="entry name" value="SMR domain-like"/>
    <property type="match status" value="1"/>
</dbReference>
<feature type="region of interest" description="Disordered" evidence="1">
    <location>
        <begin position="45"/>
        <end position="68"/>
    </location>
</feature>
<dbReference type="EMBL" id="CP003969">
    <property type="protein sequence ID" value="AGP34758.1"/>
    <property type="molecule type" value="Genomic_DNA"/>
</dbReference>
<dbReference type="KEGG" id="scu:SCE1572_09685"/>
<sequence>MAALFAPARSPMSFMMPGGGRRGLGYTARVLRRLLAWLGRAPAPRAPASPDLDGIAGPPEPEPPGPDDVVVMPIEDAIDLHTFAPRDVASVVEEYLHEAQRRGFREVRVIHGRGKGVQRRVVRGVLARHPAVEGFRDAPASRGGWGATVVWLKPAGSDAAP</sequence>
<organism evidence="3 4">
    <name type="scientific">Sorangium cellulosum So0157-2</name>
    <dbReference type="NCBI Taxonomy" id="1254432"/>
    <lineage>
        <taxon>Bacteria</taxon>
        <taxon>Pseudomonadati</taxon>
        <taxon>Myxococcota</taxon>
        <taxon>Polyangia</taxon>
        <taxon>Polyangiales</taxon>
        <taxon>Polyangiaceae</taxon>
        <taxon>Sorangium</taxon>
    </lineage>
</organism>
<name>S4XVX3_SORCE</name>
<evidence type="ECO:0000256" key="1">
    <source>
        <dbReference type="SAM" id="MobiDB-lite"/>
    </source>
</evidence>
<dbReference type="PANTHER" id="PTHR35562">
    <property type="entry name" value="DNA ENDONUCLEASE SMRA-RELATED"/>
    <property type="match status" value="1"/>
</dbReference>
<dbReference type="HOGENOM" id="CLU_1905390_0_0_7"/>
<dbReference type="SMART" id="SM00463">
    <property type="entry name" value="SMR"/>
    <property type="match status" value="1"/>
</dbReference>
<evidence type="ECO:0000259" key="2">
    <source>
        <dbReference type="PROSITE" id="PS50828"/>
    </source>
</evidence>
<dbReference type="Pfam" id="PF01713">
    <property type="entry name" value="Smr"/>
    <property type="match status" value="1"/>
</dbReference>
<gene>
    <name evidence="3" type="ORF">SCE1572_09685</name>
</gene>
<dbReference type="Proteomes" id="UP000014803">
    <property type="component" value="Chromosome"/>
</dbReference>
<dbReference type="PANTHER" id="PTHR35562:SF2">
    <property type="entry name" value="DNA ENDONUCLEASE SMRA-RELATED"/>
    <property type="match status" value="1"/>
</dbReference>
<accession>S4XVX3</accession>
<dbReference type="eggNOG" id="COG1193">
    <property type="taxonomic scope" value="Bacteria"/>
</dbReference>
<evidence type="ECO:0000313" key="3">
    <source>
        <dbReference type="EMBL" id="AGP34758.1"/>
    </source>
</evidence>
<proteinExistence type="predicted"/>
<dbReference type="STRING" id="1254432.SCE1572_09685"/>
<evidence type="ECO:0000313" key="4">
    <source>
        <dbReference type="Proteomes" id="UP000014803"/>
    </source>
</evidence>
<dbReference type="RefSeq" id="WP_020733918.1">
    <property type="nucleotide sequence ID" value="NC_021658.1"/>
</dbReference>
<dbReference type="AlphaFoldDB" id="S4XVX3"/>
<feature type="domain" description="Smr" evidence="2">
    <location>
        <begin position="78"/>
        <end position="153"/>
    </location>
</feature>
<reference evidence="3 4" key="1">
    <citation type="journal article" date="2013" name="Sci. Rep.">
        <title>Extraordinary expansion of a Sorangium cellulosum genome from an alkaline milieu.</title>
        <authorList>
            <person name="Han K."/>
            <person name="Li Z.F."/>
            <person name="Peng R."/>
            <person name="Zhu L.P."/>
            <person name="Zhou T."/>
            <person name="Wang L.G."/>
            <person name="Li S.G."/>
            <person name="Zhang X.B."/>
            <person name="Hu W."/>
            <person name="Wu Z.H."/>
            <person name="Qin N."/>
            <person name="Li Y.Z."/>
        </authorList>
    </citation>
    <scope>NUCLEOTIDE SEQUENCE [LARGE SCALE GENOMIC DNA]</scope>
    <source>
        <strain evidence="3 4">So0157-2</strain>
    </source>
</reference>